<dbReference type="PANTHER" id="PTHR23220:SF133">
    <property type="entry name" value="INTEGRIN ALPHA-PS2"/>
    <property type="match status" value="1"/>
</dbReference>
<dbReference type="GO" id="GO:0033627">
    <property type="term" value="P:cell adhesion mediated by integrin"/>
    <property type="evidence" value="ECO:0007669"/>
    <property type="project" value="TreeGrafter"/>
</dbReference>
<dbReference type="PROSITE" id="PS51470">
    <property type="entry name" value="FG_GAP"/>
    <property type="match status" value="1"/>
</dbReference>
<gene>
    <name evidence="2" type="primary">itga5</name>
    <name evidence="2" type="ORF">CEXT_733311</name>
</gene>
<dbReference type="PANTHER" id="PTHR23220">
    <property type="entry name" value="INTEGRIN ALPHA"/>
    <property type="match status" value="1"/>
</dbReference>
<accession>A0AAV4S5N8</accession>
<dbReference type="Gene3D" id="2.130.10.130">
    <property type="entry name" value="Integrin alpha, N-terminal"/>
    <property type="match status" value="1"/>
</dbReference>
<dbReference type="AlphaFoldDB" id="A0AAV4S5N8"/>
<dbReference type="GO" id="GO:0007229">
    <property type="term" value="P:integrin-mediated signaling pathway"/>
    <property type="evidence" value="ECO:0007669"/>
    <property type="project" value="UniProtKB-KW"/>
</dbReference>
<dbReference type="EMBL" id="BPLR01008898">
    <property type="protein sequence ID" value="GIY28037.1"/>
    <property type="molecule type" value="Genomic_DNA"/>
</dbReference>
<comment type="caution">
    <text evidence="2">The sequence shown here is derived from an EMBL/GenBank/DDBJ whole genome shotgun (WGS) entry which is preliminary data.</text>
</comment>
<proteinExistence type="predicted"/>
<dbReference type="GO" id="GO:0007160">
    <property type="term" value="P:cell-matrix adhesion"/>
    <property type="evidence" value="ECO:0007669"/>
    <property type="project" value="TreeGrafter"/>
</dbReference>
<dbReference type="GO" id="GO:0098609">
    <property type="term" value="P:cell-cell adhesion"/>
    <property type="evidence" value="ECO:0007669"/>
    <property type="project" value="TreeGrafter"/>
</dbReference>
<sequence>MNKGHPCVAGGGIPQAAAAFVVDLGVSRQMLTQCVPLCNAFDVCPYEDSALSGEILVMPPKLFFCNIWKNVWTEKQRSINIELIVINIVTKDHEKHFTHIKKINDGIHFFQITHPDLPPSIKVNQKTNMRNEYDRIDFECTPNKAVASDPVSFLRHQLNYLGQRQPSFFRFEFSINLIIELDGNELLVGAPKAQTDQPGVEQGGAVFRCSIDSPDMCQMIPFDASGPGQINLRGKKENMDEKSHQWFGATVHSSGENGAIVACAPRYVSYSSNLKRRDPVGTCWVVRGTFKTSRSMHPAGQEYSNAFQFKEDDILFFKLE</sequence>
<name>A0AAV4S5N8_CAEEX</name>
<dbReference type="SUPFAM" id="SSF69318">
    <property type="entry name" value="Integrin alpha N-terminal domain"/>
    <property type="match status" value="1"/>
</dbReference>
<evidence type="ECO:0000256" key="1">
    <source>
        <dbReference type="PROSITE-ProRule" id="PRU00803"/>
    </source>
</evidence>
<dbReference type="GO" id="GO:0009897">
    <property type="term" value="C:external side of plasma membrane"/>
    <property type="evidence" value="ECO:0007669"/>
    <property type="project" value="TreeGrafter"/>
</dbReference>
<organism evidence="2 3">
    <name type="scientific">Caerostris extrusa</name>
    <name type="common">Bark spider</name>
    <name type="synonym">Caerostris bankana</name>
    <dbReference type="NCBI Taxonomy" id="172846"/>
    <lineage>
        <taxon>Eukaryota</taxon>
        <taxon>Metazoa</taxon>
        <taxon>Ecdysozoa</taxon>
        <taxon>Arthropoda</taxon>
        <taxon>Chelicerata</taxon>
        <taxon>Arachnida</taxon>
        <taxon>Araneae</taxon>
        <taxon>Araneomorphae</taxon>
        <taxon>Entelegynae</taxon>
        <taxon>Araneoidea</taxon>
        <taxon>Araneidae</taxon>
        <taxon>Caerostris</taxon>
    </lineage>
</organism>
<dbReference type="Proteomes" id="UP001054945">
    <property type="component" value="Unassembled WGS sequence"/>
</dbReference>
<dbReference type="GO" id="GO:0005178">
    <property type="term" value="F:integrin binding"/>
    <property type="evidence" value="ECO:0007669"/>
    <property type="project" value="TreeGrafter"/>
</dbReference>
<evidence type="ECO:0000313" key="2">
    <source>
        <dbReference type="EMBL" id="GIY28037.1"/>
    </source>
</evidence>
<dbReference type="InterPro" id="IPR013519">
    <property type="entry name" value="Int_alpha_beta-p"/>
</dbReference>
<reference evidence="2 3" key="1">
    <citation type="submission" date="2021-06" db="EMBL/GenBank/DDBJ databases">
        <title>Caerostris extrusa draft genome.</title>
        <authorList>
            <person name="Kono N."/>
            <person name="Arakawa K."/>
        </authorList>
    </citation>
    <scope>NUCLEOTIDE SEQUENCE [LARGE SCALE GENOMIC DNA]</scope>
</reference>
<dbReference type="GO" id="GO:0008305">
    <property type="term" value="C:integrin complex"/>
    <property type="evidence" value="ECO:0007669"/>
    <property type="project" value="TreeGrafter"/>
</dbReference>
<keyword evidence="3" id="KW-1185">Reference proteome</keyword>
<protein>
    <submittedName>
        <fullName evidence="2">Integrin alpha-5</fullName>
    </submittedName>
</protein>
<dbReference type="InterPro" id="IPR028994">
    <property type="entry name" value="Integrin_alpha_N"/>
</dbReference>
<evidence type="ECO:0000313" key="3">
    <source>
        <dbReference type="Proteomes" id="UP001054945"/>
    </source>
</evidence>
<feature type="repeat" description="FG-GAP" evidence="1">
    <location>
        <begin position="233"/>
        <end position="295"/>
    </location>
</feature>
<keyword evidence="2" id="KW-0401">Integrin</keyword>